<protein>
    <submittedName>
        <fullName evidence="2">Uncharacterized protein</fullName>
    </submittedName>
</protein>
<gene>
    <name evidence="2" type="ORF">DFH94DRAFT_106610</name>
</gene>
<evidence type="ECO:0000256" key="1">
    <source>
        <dbReference type="SAM" id="MobiDB-lite"/>
    </source>
</evidence>
<sequence length="174" mass="19024">MDTVNSESSDLALSSSSSSSPRSSESPTLALSSTTTTKPAAKSRPAPMSNQDGAAPRKQPRSDMTPQAPSPNTASAIPRISPERDDFTDGDHKRLDESIMDGLSAFREFNQEPKLSILLSLLTNMDKRLVILGVGEAKELLKREPSMVEMLRNAWQAGSFKEVRQLEILWPVLL</sequence>
<evidence type="ECO:0000313" key="3">
    <source>
        <dbReference type="Proteomes" id="UP000759537"/>
    </source>
</evidence>
<dbReference type="Proteomes" id="UP000759537">
    <property type="component" value="Unassembled WGS sequence"/>
</dbReference>
<reference evidence="2" key="2">
    <citation type="journal article" date="2020" name="Nat. Commun.">
        <title>Large-scale genome sequencing of mycorrhizal fungi provides insights into the early evolution of symbiotic traits.</title>
        <authorList>
            <person name="Miyauchi S."/>
            <person name="Kiss E."/>
            <person name="Kuo A."/>
            <person name="Drula E."/>
            <person name="Kohler A."/>
            <person name="Sanchez-Garcia M."/>
            <person name="Morin E."/>
            <person name="Andreopoulos B."/>
            <person name="Barry K.W."/>
            <person name="Bonito G."/>
            <person name="Buee M."/>
            <person name="Carver A."/>
            <person name="Chen C."/>
            <person name="Cichocki N."/>
            <person name="Clum A."/>
            <person name="Culley D."/>
            <person name="Crous P.W."/>
            <person name="Fauchery L."/>
            <person name="Girlanda M."/>
            <person name="Hayes R.D."/>
            <person name="Keri Z."/>
            <person name="LaButti K."/>
            <person name="Lipzen A."/>
            <person name="Lombard V."/>
            <person name="Magnuson J."/>
            <person name="Maillard F."/>
            <person name="Murat C."/>
            <person name="Nolan M."/>
            <person name="Ohm R.A."/>
            <person name="Pangilinan J."/>
            <person name="Pereira M.F."/>
            <person name="Perotto S."/>
            <person name="Peter M."/>
            <person name="Pfister S."/>
            <person name="Riley R."/>
            <person name="Sitrit Y."/>
            <person name="Stielow J.B."/>
            <person name="Szollosi G."/>
            <person name="Zifcakova L."/>
            <person name="Stursova M."/>
            <person name="Spatafora J.W."/>
            <person name="Tedersoo L."/>
            <person name="Vaario L.M."/>
            <person name="Yamada A."/>
            <person name="Yan M."/>
            <person name="Wang P."/>
            <person name="Xu J."/>
            <person name="Bruns T."/>
            <person name="Baldrian P."/>
            <person name="Vilgalys R."/>
            <person name="Dunand C."/>
            <person name="Henrissat B."/>
            <person name="Grigoriev I.V."/>
            <person name="Hibbett D."/>
            <person name="Nagy L.G."/>
            <person name="Martin F.M."/>
        </authorList>
    </citation>
    <scope>NUCLEOTIDE SEQUENCE</scope>
    <source>
        <strain evidence="2">Prilba</strain>
    </source>
</reference>
<name>A0A9P5T619_9AGAM</name>
<feature type="region of interest" description="Disordered" evidence="1">
    <location>
        <begin position="1"/>
        <end position="95"/>
    </location>
</feature>
<dbReference type="EMBL" id="WHVB01000015">
    <property type="protein sequence ID" value="KAF8476277.1"/>
    <property type="molecule type" value="Genomic_DNA"/>
</dbReference>
<organism evidence="2 3">
    <name type="scientific">Russula ochroleuca</name>
    <dbReference type="NCBI Taxonomy" id="152965"/>
    <lineage>
        <taxon>Eukaryota</taxon>
        <taxon>Fungi</taxon>
        <taxon>Dikarya</taxon>
        <taxon>Basidiomycota</taxon>
        <taxon>Agaricomycotina</taxon>
        <taxon>Agaricomycetes</taxon>
        <taxon>Russulales</taxon>
        <taxon>Russulaceae</taxon>
        <taxon>Russula</taxon>
    </lineage>
</organism>
<feature type="compositionally biased region" description="Polar residues" evidence="1">
    <location>
        <begin position="62"/>
        <end position="75"/>
    </location>
</feature>
<evidence type="ECO:0000313" key="2">
    <source>
        <dbReference type="EMBL" id="KAF8476277.1"/>
    </source>
</evidence>
<comment type="caution">
    <text evidence="2">The sequence shown here is derived from an EMBL/GenBank/DDBJ whole genome shotgun (WGS) entry which is preliminary data.</text>
</comment>
<proteinExistence type="predicted"/>
<dbReference type="OrthoDB" id="107110at2759"/>
<keyword evidence="3" id="KW-1185">Reference proteome</keyword>
<dbReference type="AlphaFoldDB" id="A0A9P5T619"/>
<feature type="compositionally biased region" description="Basic and acidic residues" evidence="1">
    <location>
        <begin position="81"/>
        <end position="95"/>
    </location>
</feature>
<reference evidence="2" key="1">
    <citation type="submission" date="2019-10" db="EMBL/GenBank/DDBJ databases">
        <authorList>
            <consortium name="DOE Joint Genome Institute"/>
            <person name="Kuo A."/>
            <person name="Miyauchi S."/>
            <person name="Kiss E."/>
            <person name="Drula E."/>
            <person name="Kohler A."/>
            <person name="Sanchez-Garcia M."/>
            <person name="Andreopoulos B."/>
            <person name="Barry K.W."/>
            <person name="Bonito G."/>
            <person name="Buee M."/>
            <person name="Carver A."/>
            <person name="Chen C."/>
            <person name="Cichocki N."/>
            <person name="Clum A."/>
            <person name="Culley D."/>
            <person name="Crous P.W."/>
            <person name="Fauchery L."/>
            <person name="Girlanda M."/>
            <person name="Hayes R."/>
            <person name="Keri Z."/>
            <person name="LaButti K."/>
            <person name="Lipzen A."/>
            <person name="Lombard V."/>
            <person name="Magnuson J."/>
            <person name="Maillard F."/>
            <person name="Morin E."/>
            <person name="Murat C."/>
            <person name="Nolan M."/>
            <person name="Ohm R."/>
            <person name="Pangilinan J."/>
            <person name="Pereira M."/>
            <person name="Perotto S."/>
            <person name="Peter M."/>
            <person name="Riley R."/>
            <person name="Sitrit Y."/>
            <person name="Stielow B."/>
            <person name="Szollosi G."/>
            <person name="Zifcakova L."/>
            <person name="Stursova M."/>
            <person name="Spatafora J.W."/>
            <person name="Tedersoo L."/>
            <person name="Vaario L.-M."/>
            <person name="Yamada A."/>
            <person name="Yan M."/>
            <person name="Wang P."/>
            <person name="Xu J."/>
            <person name="Bruns T."/>
            <person name="Baldrian P."/>
            <person name="Vilgalys R."/>
            <person name="Henrissat B."/>
            <person name="Grigoriev I.V."/>
            <person name="Hibbett D."/>
            <person name="Nagy L.G."/>
            <person name="Martin F.M."/>
        </authorList>
    </citation>
    <scope>NUCLEOTIDE SEQUENCE</scope>
    <source>
        <strain evidence="2">Prilba</strain>
    </source>
</reference>
<accession>A0A9P5T619</accession>
<feature type="compositionally biased region" description="Low complexity" evidence="1">
    <location>
        <begin position="1"/>
        <end position="47"/>
    </location>
</feature>